<dbReference type="GO" id="GO:0004252">
    <property type="term" value="F:serine-type endopeptidase activity"/>
    <property type="evidence" value="ECO:0007669"/>
    <property type="project" value="UniProtKB-UniRule"/>
</dbReference>
<dbReference type="RefSeq" id="WP_216938098.1">
    <property type="nucleotide sequence ID" value="NZ_CP077062.1"/>
</dbReference>
<evidence type="ECO:0000256" key="6">
    <source>
        <dbReference type="SAM" id="SignalP"/>
    </source>
</evidence>
<evidence type="ECO:0000256" key="2">
    <source>
        <dbReference type="ARBA" id="ARBA00022729"/>
    </source>
</evidence>
<evidence type="ECO:0000256" key="5">
    <source>
        <dbReference type="SAM" id="MobiDB-lite"/>
    </source>
</evidence>
<keyword evidence="2 6" id="KW-0732">Signal</keyword>
<evidence type="ECO:0000313" key="10">
    <source>
        <dbReference type="Proteomes" id="UP000683575"/>
    </source>
</evidence>
<evidence type="ECO:0000256" key="1">
    <source>
        <dbReference type="ARBA" id="ARBA00011073"/>
    </source>
</evidence>
<dbReference type="InterPro" id="IPR023827">
    <property type="entry name" value="Peptidase_S8_Asp-AS"/>
</dbReference>
<keyword evidence="4" id="KW-0645">Protease</keyword>
<feature type="domain" description="Peptidase S8/S53" evidence="7">
    <location>
        <begin position="187"/>
        <end position="616"/>
    </location>
</feature>
<dbReference type="Pfam" id="PF00082">
    <property type="entry name" value="Peptidase_S8"/>
    <property type="match status" value="1"/>
</dbReference>
<feature type="compositionally biased region" description="Polar residues" evidence="5">
    <location>
        <begin position="36"/>
        <end position="50"/>
    </location>
</feature>
<feature type="active site" description="Charge relay system" evidence="4">
    <location>
        <position position="250"/>
    </location>
</feature>
<dbReference type="EMBL" id="CP077062">
    <property type="protein sequence ID" value="QWZ06829.1"/>
    <property type="molecule type" value="Genomic_DNA"/>
</dbReference>
<evidence type="ECO:0000259" key="7">
    <source>
        <dbReference type="Pfam" id="PF00082"/>
    </source>
</evidence>
<feature type="domain" description="PA" evidence="8">
    <location>
        <begin position="411"/>
        <end position="500"/>
    </location>
</feature>
<feature type="chain" id="PRO_5036780730" evidence="6">
    <location>
        <begin position="32"/>
        <end position="746"/>
    </location>
</feature>
<keyword evidence="4" id="KW-0720">Serine protease</keyword>
<feature type="active site" description="Charge relay system" evidence="4">
    <location>
        <position position="196"/>
    </location>
</feature>
<dbReference type="PROSITE" id="PS51892">
    <property type="entry name" value="SUBTILASE"/>
    <property type="match status" value="1"/>
</dbReference>
<keyword evidence="10" id="KW-1185">Reference proteome</keyword>
<dbReference type="GO" id="GO:0006508">
    <property type="term" value="P:proteolysis"/>
    <property type="evidence" value="ECO:0007669"/>
    <property type="project" value="UniProtKB-KW"/>
</dbReference>
<accession>A0A975XZ25</accession>
<organism evidence="9 10">
    <name type="scientific">Nocardioides panacis</name>
    <dbReference type="NCBI Taxonomy" id="2849501"/>
    <lineage>
        <taxon>Bacteria</taxon>
        <taxon>Bacillati</taxon>
        <taxon>Actinomycetota</taxon>
        <taxon>Actinomycetes</taxon>
        <taxon>Propionibacteriales</taxon>
        <taxon>Nocardioidaceae</taxon>
        <taxon>Nocardioides</taxon>
    </lineage>
</organism>
<feature type="region of interest" description="Disordered" evidence="5">
    <location>
        <begin position="31"/>
        <end position="50"/>
    </location>
</feature>
<protein>
    <submittedName>
        <fullName evidence="9">S8 family serine peptidase</fullName>
    </submittedName>
</protein>
<feature type="signal peptide" evidence="6">
    <location>
        <begin position="1"/>
        <end position="31"/>
    </location>
</feature>
<comment type="similarity">
    <text evidence="1 4">Belongs to the peptidase S8 family.</text>
</comment>
<dbReference type="InterPro" id="IPR003137">
    <property type="entry name" value="PA_domain"/>
</dbReference>
<dbReference type="PROSITE" id="PS51318">
    <property type="entry name" value="TAT"/>
    <property type="match status" value="1"/>
</dbReference>
<feature type="active site" description="Charge relay system" evidence="4">
    <location>
        <position position="580"/>
    </location>
</feature>
<reference evidence="9" key="1">
    <citation type="submission" date="2021-06" db="EMBL/GenBank/DDBJ databases">
        <title>Complete genome sequence of Nocardioides sp. G188.</title>
        <authorList>
            <person name="Im W.-T."/>
        </authorList>
    </citation>
    <scope>NUCLEOTIDE SEQUENCE</scope>
    <source>
        <strain evidence="9">G188</strain>
    </source>
</reference>
<dbReference type="AlphaFoldDB" id="A0A975XZ25"/>
<evidence type="ECO:0000256" key="4">
    <source>
        <dbReference type="PROSITE-ProRule" id="PRU01240"/>
    </source>
</evidence>
<dbReference type="Pfam" id="PF02225">
    <property type="entry name" value="PA"/>
    <property type="match status" value="1"/>
</dbReference>
<dbReference type="PROSITE" id="PS00136">
    <property type="entry name" value="SUBTILASE_ASP"/>
    <property type="match status" value="1"/>
</dbReference>
<name>A0A975XZ25_9ACTN</name>
<keyword evidence="3 4" id="KW-0378">Hydrolase</keyword>
<dbReference type="Proteomes" id="UP000683575">
    <property type="component" value="Chromosome"/>
</dbReference>
<evidence type="ECO:0000259" key="8">
    <source>
        <dbReference type="Pfam" id="PF02225"/>
    </source>
</evidence>
<dbReference type="InterPro" id="IPR006311">
    <property type="entry name" value="TAT_signal"/>
</dbReference>
<dbReference type="KEGG" id="nps:KRR39_15010"/>
<gene>
    <name evidence="9" type="ORF">KRR39_15010</name>
</gene>
<evidence type="ECO:0000313" key="9">
    <source>
        <dbReference type="EMBL" id="QWZ06829.1"/>
    </source>
</evidence>
<evidence type="ECO:0000256" key="3">
    <source>
        <dbReference type="ARBA" id="ARBA00022801"/>
    </source>
</evidence>
<dbReference type="PANTHER" id="PTHR10795">
    <property type="entry name" value="PROPROTEIN CONVERTASE SUBTILISIN/KEXIN"/>
    <property type="match status" value="1"/>
</dbReference>
<dbReference type="InterPro" id="IPR045051">
    <property type="entry name" value="SBT"/>
</dbReference>
<sequence>MPTSRQRRSLALLAAGAALTLGVTGGFDASAAPASSGRNPNSDTVAPTGVDSSSAVVGLSRAPLATDARTAPAKGRKIDFGSTAVKSERALLVDQRNTFKQWLKKNAPSAKVTGEYDVAVNAVAVRLNGTSLSTLRSGPGVTSVGYQGSYSPTADDPDLSLIDAMAGWAAAGSPALGVRDGGAVNAGHGIKVGVVDTGIDVTHPCFGQQGFPATTQLGNRAYTNNKVIVARVFANKAAGLGYDAKAVQDHGTHVAGTIACDARTPASIDGVDITYDPSGVAPGALLGSYNVFPGDITDARSEDILNALQAAAEDGMDVINMSLGGNAHGNQDLLTVAVDNLDRAGIVVAVSAGNDGPGHYTVGSPGSAERALTAGAASVGHFISVPVTSGASRFETAAGDFTTPMTPLSGVLVAAKPTAAGDLGLGCATGSYPASVAGNIALVSRGDCTFGNKVAVAEAQKATAVIVVNNVAGDPTAMAADAAFPTKLPAVMAGLADKAALTGIAAAGGATTIGTDRSYVQTANSDIMAGFSSQGPTDVDFRVKPDVVAPGVNVLSSIPSSFCEAGTNPDGCWAFFSGTSMASPHLAGTAAVVLQAHPLWDAWQVRSAITNTAKQGVLDNYKVLGKEETDPVVIGAGLEDVDAAVTAEVALSSVSTSFGAVPSGSGKALSRTLTLTGLTGVAQKLPLTVKGDDAFSASPASVVVPATGSVTVTVSYSPGRAVAKGDHSATLDLGGVAHSVLYAFAK</sequence>
<dbReference type="InterPro" id="IPR000209">
    <property type="entry name" value="Peptidase_S8/S53_dom"/>
</dbReference>
<proteinExistence type="inferred from homology"/>